<evidence type="ECO:0000313" key="1">
    <source>
        <dbReference type="EMBL" id="PSM52307.1"/>
    </source>
</evidence>
<proteinExistence type="predicted"/>
<protein>
    <submittedName>
        <fullName evidence="1">Type II secretion system protein</fullName>
    </submittedName>
</protein>
<dbReference type="OrthoDB" id="5357605at2"/>
<gene>
    <name evidence="1" type="ORF">CQ405_04445</name>
</gene>
<comment type="caution">
    <text evidence="1">The sequence shown here is derived from an EMBL/GenBank/DDBJ whole genome shotgun (WGS) entry which is preliminary data.</text>
</comment>
<accession>A0A2P8R1C6</accession>
<evidence type="ECO:0000313" key="2">
    <source>
        <dbReference type="Proteomes" id="UP000240535"/>
    </source>
</evidence>
<dbReference type="EMBL" id="PDHH01000003">
    <property type="protein sequence ID" value="PSM52307.1"/>
    <property type="molecule type" value="Genomic_DNA"/>
</dbReference>
<dbReference type="RefSeq" id="WP_106871042.1">
    <property type="nucleotide sequence ID" value="NZ_CP053841.1"/>
</dbReference>
<name>A0A2P8R1C6_9BACT</name>
<sequence length="107" mass="12563">MNEEGILVSLGYVMNDSTLKQVRAILSKCDFDSNELDRIVTLNDRLKTYGAYIAMSNSNDYFKIKNEPKQESEKEVVRDMIFTWADKYKFELEKVADRETYYIVGRI</sequence>
<organism evidence="1 2">
    <name type="scientific">Campylobacter blaseri</name>
    <dbReference type="NCBI Taxonomy" id="2042961"/>
    <lineage>
        <taxon>Bacteria</taxon>
        <taxon>Pseudomonadati</taxon>
        <taxon>Campylobacterota</taxon>
        <taxon>Epsilonproteobacteria</taxon>
        <taxon>Campylobacterales</taxon>
        <taxon>Campylobacteraceae</taxon>
        <taxon>Campylobacter</taxon>
    </lineage>
</organism>
<dbReference type="Proteomes" id="UP000240535">
    <property type="component" value="Unassembled WGS sequence"/>
</dbReference>
<dbReference type="AlphaFoldDB" id="A0A2P8R1C6"/>
<reference evidence="2" key="1">
    <citation type="submission" date="2017-10" db="EMBL/GenBank/DDBJ databases">
        <title>Campylobacter species from seals.</title>
        <authorList>
            <person name="Gilbert M.J."/>
            <person name="Zomer A.L."/>
            <person name="Timmerman A.J."/>
            <person name="Duim B."/>
            <person name="Wagenaar J.A."/>
        </authorList>
    </citation>
    <scope>NUCLEOTIDE SEQUENCE [LARGE SCALE GENOMIC DNA]</scope>
    <source>
        <strain evidence="2">17S00004-5</strain>
    </source>
</reference>
<keyword evidence="2" id="KW-1185">Reference proteome</keyword>